<name>A0ABU1IXG9_9BACL</name>
<accession>A0ABU1IXG9</accession>
<dbReference type="RefSeq" id="WP_188775934.1">
    <property type="nucleotide sequence ID" value="NZ_BMMB01000005.1"/>
</dbReference>
<sequence length="45" mass="5086">MAYTDWFIPLCTAVSGLFAIAIALLTIATLRFRSHVNRKYNRGRG</sequence>
<keyword evidence="1" id="KW-0812">Transmembrane</keyword>
<reference evidence="2 3" key="1">
    <citation type="submission" date="2023-07" db="EMBL/GenBank/DDBJ databases">
        <title>Genomic Encyclopedia of Type Strains, Phase IV (KMG-IV): sequencing the most valuable type-strain genomes for metagenomic binning, comparative biology and taxonomic classification.</title>
        <authorList>
            <person name="Goeker M."/>
        </authorList>
    </citation>
    <scope>NUCLEOTIDE SEQUENCE [LARGE SCALE GENOMIC DNA]</scope>
    <source>
        <strain evidence="2 3">DSM 22170</strain>
    </source>
</reference>
<evidence type="ECO:0000313" key="2">
    <source>
        <dbReference type="EMBL" id="MDR6243921.1"/>
    </source>
</evidence>
<dbReference type="Proteomes" id="UP001185028">
    <property type="component" value="Unassembled WGS sequence"/>
</dbReference>
<dbReference type="EMBL" id="JAVDQH010000006">
    <property type="protein sequence ID" value="MDR6243921.1"/>
    <property type="molecule type" value="Genomic_DNA"/>
</dbReference>
<feature type="transmembrane region" description="Helical" evidence="1">
    <location>
        <begin position="6"/>
        <end position="32"/>
    </location>
</feature>
<evidence type="ECO:0000313" key="3">
    <source>
        <dbReference type="Proteomes" id="UP001185028"/>
    </source>
</evidence>
<proteinExistence type="predicted"/>
<gene>
    <name evidence="2" type="ORF">JOC58_001814</name>
</gene>
<comment type="caution">
    <text evidence="2">The sequence shown here is derived from an EMBL/GenBank/DDBJ whole genome shotgun (WGS) entry which is preliminary data.</text>
</comment>
<keyword evidence="1" id="KW-0472">Membrane</keyword>
<organism evidence="2 3">
    <name type="scientific">Paenibacillus hunanensis</name>
    <dbReference type="NCBI Taxonomy" id="539262"/>
    <lineage>
        <taxon>Bacteria</taxon>
        <taxon>Bacillati</taxon>
        <taxon>Bacillota</taxon>
        <taxon>Bacilli</taxon>
        <taxon>Bacillales</taxon>
        <taxon>Paenibacillaceae</taxon>
        <taxon>Paenibacillus</taxon>
    </lineage>
</organism>
<evidence type="ECO:0000256" key="1">
    <source>
        <dbReference type="SAM" id="Phobius"/>
    </source>
</evidence>
<keyword evidence="1" id="KW-1133">Transmembrane helix</keyword>
<protein>
    <submittedName>
        <fullName evidence="2">Uncharacterized protein</fullName>
    </submittedName>
</protein>
<keyword evidence="3" id="KW-1185">Reference proteome</keyword>